<name>A0A8S0ZQ05_ARCPL</name>
<reference evidence="9 10" key="1">
    <citation type="submission" date="2020-04" db="EMBL/GenBank/DDBJ databases">
        <authorList>
            <person name="Wallbank WR R."/>
            <person name="Pardo Diaz C."/>
            <person name="Kozak K."/>
            <person name="Martin S."/>
            <person name="Jiggins C."/>
            <person name="Moest M."/>
            <person name="Warren A I."/>
            <person name="Byers J.R.P. K."/>
            <person name="Montejo-Kovacevich G."/>
            <person name="Yen C E."/>
        </authorList>
    </citation>
    <scope>NUCLEOTIDE SEQUENCE [LARGE SCALE GENOMIC DNA]</scope>
</reference>
<dbReference type="PROSITE" id="PS00027">
    <property type="entry name" value="HOMEOBOX_1"/>
    <property type="match status" value="1"/>
</dbReference>
<dbReference type="GO" id="GO:0030154">
    <property type="term" value="P:cell differentiation"/>
    <property type="evidence" value="ECO:0007669"/>
    <property type="project" value="TreeGrafter"/>
</dbReference>
<evidence type="ECO:0000313" key="9">
    <source>
        <dbReference type="EMBL" id="CAB3233906.1"/>
    </source>
</evidence>
<dbReference type="Pfam" id="PF00046">
    <property type="entry name" value="Homeodomain"/>
    <property type="match status" value="1"/>
</dbReference>
<keyword evidence="4 5" id="KW-0539">Nucleus</keyword>
<organism evidence="9 10">
    <name type="scientific">Arctia plantaginis</name>
    <name type="common">Wood tiger moth</name>
    <name type="synonym">Phalaena plantaginis</name>
    <dbReference type="NCBI Taxonomy" id="874455"/>
    <lineage>
        <taxon>Eukaryota</taxon>
        <taxon>Metazoa</taxon>
        <taxon>Ecdysozoa</taxon>
        <taxon>Arthropoda</taxon>
        <taxon>Hexapoda</taxon>
        <taxon>Insecta</taxon>
        <taxon>Pterygota</taxon>
        <taxon>Neoptera</taxon>
        <taxon>Endopterygota</taxon>
        <taxon>Lepidoptera</taxon>
        <taxon>Glossata</taxon>
        <taxon>Ditrysia</taxon>
        <taxon>Noctuoidea</taxon>
        <taxon>Erebidae</taxon>
        <taxon>Arctiinae</taxon>
        <taxon>Arctia</taxon>
    </lineage>
</organism>
<keyword evidence="10" id="KW-1185">Reference proteome</keyword>
<protein>
    <recommendedName>
        <fullName evidence="8">Homeobox domain-containing protein</fullName>
    </recommendedName>
</protein>
<dbReference type="GO" id="GO:0005634">
    <property type="term" value="C:nucleus"/>
    <property type="evidence" value="ECO:0007669"/>
    <property type="project" value="UniProtKB-SubCell"/>
</dbReference>
<evidence type="ECO:0000259" key="8">
    <source>
        <dbReference type="PROSITE" id="PS50071"/>
    </source>
</evidence>
<dbReference type="PANTHER" id="PTHR24324">
    <property type="entry name" value="HOMEOBOX PROTEIN HHEX"/>
    <property type="match status" value="1"/>
</dbReference>
<comment type="caution">
    <text evidence="9">The sequence shown here is derived from an EMBL/GenBank/DDBJ whole genome shotgun (WGS) entry which is preliminary data.</text>
</comment>
<sequence>MCACKQKKSFLIDDILQDVKKKPYKSLSQEPTKPLTCNGLRPVEELKIIETKIQRTNTEKLDTQVNVEIQNSDTKITLDHRRNTYPIYPMPIKPNTHWPYTRKESGYLDRPPFNYYSSPILNSSQLLRTQLAANRFITHPYAVRQAYGFERVPPNCCNPWWGLGGRRKGGQVRFTAVQTGALERRFNASKYLSPDERRALASTLRLSDRQVKTWFQNRRAKWRRTAPDCADAGSPPTADDESEDEVNKYTDED</sequence>
<dbReference type="InterPro" id="IPR051000">
    <property type="entry name" value="Homeobox_DNA-bind_prot"/>
</dbReference>
<evidence type="ECO:0000256" key="5">
    <source>
        <dbReference type="PROSITE-ProRule" id="PRU00108"/>
    </source>
</evidence>
<keyword evidence="3 5" id="KW-0371">Homeobox</keyword>
<dbReference type="Proteomes" id="UP000494106">
    <property type="component" value="Unassembled WGS sequence"/>
</dbReference>
<feature type="region of interest" description="Disordered" evidence="7">
    <location>
        <begin position="222"/>
        <end position="253"/>
    </location>
</feature>
<dbReference type="GO" id="GO:0000978">
    <property type="term" value="F:RNA polymerase II cis-regulatory region sequence-specific DNA binding"/>
    <property type="evidence" value="ECO:0007669"/>
    <property type="project" value="TreeGrafter"/>
</dbReference>
<dbReference type="InterPro" id="IPR001356">
    <property type="entry name" value="HD"/>
</dbReference>
<dbReference type="SUPFAM" id="SSF46689">
    <property type="entry name" value="Homeodomain-like"/>
    <property type="match status" value="1"/>
</dbReference>
<dbReference type="GO" id="GO:0000981">
    <property type="term" value="F:DNA-binding transcription factor activity, RNA polymerase II-specific"/>
    <property type="evidence" value="ECO:0007669"/>
    <property type="project" value="InterPro"/>
</dbReference>
<evidence type="ECO:0000256" key="4">
    <source>
        <dbReference type="ARBA" id="ARBA00023242"/>
    </source>
</evidence>
<gene>
    <name evidence="9" type="ORF">APLA_LOCUS5479</name>
</gene>
<dbReference type="EMBL" id="CADEBC010000479">
    <property type="protein sequence ID" value="CAB3233906.1"/>
    <property type="molecule type" value="Genomic_DNA"/>
</dbReference>
<dbReference type="InterPro" id="IPR009057">
    <property type="entry name" value="Homeodomain-like_sf"/>
</dbReference>
<evidence type="ECO:0000256" key="7">
    <source>
        <dbReference type="SAM" id="MobiDB-lite"/>
    </source>
</evidence>
<evidence type="ECO:0000256" key="6">
    <source>
        <dbReference type="RuleBase" id="RU000682"/>
    </source>
</evidence>
<proteinExistence type="predicted"/>
<evidence type="ECO:0000256" key="2">
    <source>
        <dbReference type="ARBA" id="ARBA00023125"/>
    </source>
</evidence>
<dbReference type="InterPro" id="IPR020479">
    <property type="entry name" value="HD_metazoa"/>
</dbReference>
<accession>A0A8S0ZQ05</accession>
<evidence type="ECO:0000256" key="1">
    <source>
        <dbReference type="ARBA" id="ARBA00004123"/>
    </source>
</evidence>
<evidence type="ECO:0000256" key="3">
    <source>
        <dbReference type="ARBA" id="ARBA00023155"/>
    </source>
</evidence>
<keyword evidence="2 5" id="KW-0238">DNA-binding</keyword>
<dbReference type="Gene3D" id="1.10.10.60">
    <property type="entry name" value="Homeodomain-like"/>
    <property type="match status" value="1"/>
</dbReference>
<dbReference type="PRINTS" id="PR00024">
    <property type="entry name" value="HOMEOBOX"/>
</dbReference>
<feature type="domain" description="Homeobox" evidence="8">
    <location>
        <begin position="165"/>
        <end position="225"/>
    </location>
</feature>
<dbReference type="InterPro" id="IPR017970">
    <property type="entry name" value="Homeobox_CS"/>
</dbReference>
<dbReference type="CDD" id="cd00086">
    <property type="entry name" value="homeodomain"/>
    <property type="match status" value="1"/>
</dbReference>
<comment type="subcellular location">
    <subcellularLocation>
        <location evidence="1 5 6">Nucleus</location>
    </subcellularLocation>
</comment>
<dbReference type="AlphaFoldDB" id="A0A8S0ZQ05"/>
<dbReference type="OrthoDB" id="6159439at2759"/>
<feature type="DNA-binding region" description="Homeobox" evidence="5">
    <location>
        <begin position="167"/>
        <end position="226"/>
    </location>
</feature>
<dbReference type="SMART" id="SM00389">
    <property type="entry name" value="HOX"/>
    <property type="match status" value="1"/>
</dbReference>
<dbReference type="PROSITE" id="PS50071">
    <property type="entry name" value="HOMEOBOX_2"/>
    <property type="match status" value="1"/>
</dbReference>
<dbReference type="PANTHER" id="PTHR24324:SF5">
    <property type="entry name" value="HEMATOPOIETICALLY-EXPRESSED HOMEOBOX PROTEIN HHEX"/>
    <property type="match status" value="1"/>
</dbReference>
<evidence type="ECO:0000313" key="10">
    <source>
        <dbReference type="Proteomes" id="UP000494106"/>
    </source>
</evidence>